<feature type="region of interest" description="Disordered" evidence="1">
    <location>
        <begin position="13"/>
        <end position="40"/>
    </location>
</feature>
<dbReference type="InterPro" id="IPR002554">
    <property type="entry name" value="PP2A_B56"/>
</dbReference>
<reference evidence="2 3" key="1">
    <citation type="journal article" date="2021" name="BMC Genomics">
        <title>Datura genome reveals duplications of psychoactive alkaloid biosynthetic genes and high mutation rate following tissue culture.</title>
        <authorList>
            <person name="Rajewski A."/>
            <person name="Carter-House D."/>
            <person name="Stajich J."/>
            <person name="Litt A."/>
        </authorList>
    </citation>
    <scope>NUCLEOTIDE SEQUENCE [LARGE SCALE GENOMIC DNA]</scope>
    <source>
        <strain evidence="2">AR-01</strain>
    </source>
</reference>
<evidence type="ECO:0000313" key="3">
    <source>
        <dbReference type="Proteomes" id="UP000823775"/>
    </source>
</evidence>
<dbReference type="PANTHER" id="PTHR10257">
    <property type="entry name" value="SERINE/THREONINE PROTEIN PHOSPHATASE 2A PP2A REGULATORY SUBUNIT B"/>
    <property type="match status" value="1"/>
</dbReference>
<comment type="caution">
    <text evidence="2">The sequence shown here is derived from an EMBL/GenBank/DDBJ whole genome shotgun (WGS) entry which is preliminary data.</text>
</comment>
<dbReference type="Proteomes" id="UP000823775">
    <property type="component" value="Unassembled WGS sequence"/>
</dbReference>
<name>A0ABS8S892_DATST</name>
<evidence type="ECO:0000256" key="1">
    <source>
        <dbReference type="SAM" id="MobiDB-lite"/>
    </source>
</evidence>
<dbReference type="Gene3D" id="1.25.10.10">
    <property type="entry name" value="Leucine-rich Repeat Variant"/>
    <property type="match status" value="1"/>
</dbReference>
<dbReference type="PANTHER" id="PTHR10257:SF60">
    <property type="entry name" value="SERINE_THREONINE PROTEIN PHOSPHATASE 2A 55 KDA REGULATORY SUBUNIT B' DELTA ISOFORM"/>
    <property type="match status" value="1"/>
</dbReference>
<organism evidence="2 3">
    <name type="scientific">Datura stramonium</name>
    <name type="common">Jimsonweed</name>
    <name type="synonym">Common thornapple</name>
    <dbReference type="NCBI Taxonomy" id="4076"/>
    <lineage>
        <taxon>Eukaryota</taxon>
        <taxon>Viridiplantae</taxon>
        <taxon>Streptophyta</taxon>
        <taxon>Embryophyta</taxon>
        <taxon>Tracheophyta</taxon>
        <taxon>Spermatophyta</taxon>
        <taxon>Magnoliopsida</taxon>
        <taxon>eudicotyledons</taxon>
        <taxon>Gunneridae</taxon>
        <taxon>Pentapetalae</taxon>
        <taxon>asterids</taxon>
        <taxon>lamiids</taxon>
        <taxon>Solanales</taxon>
        <taxon>Solanaceae</taxon>
        <taxon>Solanoideae</taxon>
        <taxon>Datureae</taxon>
        <taxon>Datura</taxon>
    </lineage>
</organism>
<gene>
    <name evidence="2" type="ORF">HAX54_026932</name>
</gene>
<protein>
    <submittedName>
        <fullName evidence="2">Uncharacterized protein</fullName>
    </submittedName>
</protein>
<dbReference type="Pfam" id="PF01603">
    <property type="entry name" value="B56"/>
    <property type="match status" value="1"/>
</dbReference>
<keyword evidence="3" id="KW-1185">Reference proteome</keyword>
<dbReference type="InterPro" id="IPR011989">
    <property type="entry name" value="ARM-like"/>
</dbReference>
<dbReference type="EMBL" id="JACEIK010000327">
    <property type="protein sequence ID" value="MCD7455055.1"/>
    <property type="molecule type" value="Genomic_DNA"/>
</dbReference>
<sequence>MIKQILNKLPRKLSKSVENHDETSNASTSSMISDLSSSWSGNSSATYLLGVTSSLVIGLNNGAVSTKANGTVSPYEALPSFRDVPNSDKQNLFLKKLNFCCVLFDFTDPTKDLKEKTSSDRP</sequence>
<evidence type="ECO:0000313" key="2">
    <source>
        <dbReference type="EMBL" id="MCD7455055.1"/>
    </source>
</evidence>
<accession>A0ABS8S892</accession>
<proteinExistence type="predicted"/>
<feature type="compositionally biased region" description="Low complexity" evidence="1">
    <location>
        <begin position="27"/>
        <end position="40"/>
    </location>
</feature>